<proteinExistence type="predicted"/>
<dbReference type="EMBL" id="CH477190">
    <property type="protein sequence ID" value="EAT48730.1"/>
    <property type="molecule type" value="Genomic_DNA"/>
</dbReference>
<reference evidence="2" key="3">
    <citation type="submission" date="2012-09" db="EMBL/GenBank/DDBJ databases">
        <authorList>
            <consortium name="VectorBase"/>
        </authorList>
    </citation>
    <scope>NUCLEOTIDE SEQUENCE</scope>
    <source>
        <strain evidence="2">Liverpool</strain>
    </source>
</reference>
<accession>A0A1S4EVE0</accession>
<evidence type="ECO:0000313" key="2">
    <source>
        <dbReference type="EMBL" id="EAT48730.1"/>
    </source>
</evidence>
<name>A0A1S4EVE0_AEDAE</name>
<dbReference type="AlphaFoldDB" id="A0A1S4EVE0"/>
<protein>
    <submittedName>
        <fullName evidence="2">AAEL000267-PB</fullName>
    </submittedName>
</protein>
<dbReference type="Proteomes" id="UP000682892">
    <property type="component" value="Unassembled WGS sequence"/>
</dbReference>
<dbReference type="HOGENOM" id="CLU_1556541_0_0_1"/>
<reference evidence="2" key="1">
    <citation type="submission" date="2005-10" db="EMBL/GenBank/DDBJ databases">
        <authorList>
            <person name="Loftus B.J."/>
            <person name="Nene V.M."/>
            <person name="Hannick L.I."/>
            <person name="Bidwell S."/>
            <person name="Haas B."/>
            <person name="Amedeo P."/>
            <person name="Orvis J."/>
            <person name="Wortman J.R."/>
            <person name="White O.R."/>
            <person name="Salzberg S."/>
            <person name="Shumway M."/>
            <person name="Koo H."/>
            <person name="Zhao Y."/>
            <person name="Holmes M."/>
            <person name="Miller J."/>
            <person name="Schatz M."/>
            <person name="Pop M."/>
            <person name="Pai G."/>
            <person name="Utterback T."/>
            <person name="Rogers Y.-H."/>
            <person name="Kravitz S."/>
            <person name="Fraser C.M."/>
        </authorList>
    </citation>
    <scope>NUCLEOTIDE SEQUENCE</scope>
    <source>
        <strain evidence="2">Liverpool</strain>
    </source>
</reference>
<gene>
    <name evidence="2" type="ORF">AaeL_AAEL000267</name>
</gene>
<sequence length="172" mass="19834">MDKDSSRILSMNKTLEEVRALNAKNDKLLKDFGIDLTNLSDAAQEALDDYAKIKYLTGLTEMDQSFVDGYCYQEQAKRLEARLQALPLKADIKKLKAAIKREQTDLAKLERFVEETQSQLVPADEMEKMRVTREMQIEMLRRKQRPLMEKADAINLDELIAKVDALEAEENH</sequence>
<dbReference type="OMA" id="LHIHDFN"/>
<keyword evidence="1" id="KW-0175">Coiled coil</keyword>
<feature type="coiled-coil region" evidence="1">
    <location>
        <begin position="92"/>
        <end position="119"/>
    </location>
</feature>
<dbReference type="OrthoDB" id="8036393at2759"/>
<reference evidence="2" key="2">
    <citation type="journal article" date="2007" name="Science">
        <title>Genome sequence of Aedes aegypti, a major arbovirus vector.</title>
        <authorList>
            <person name="Nene V."/>
            <person name="Wortman J.R."/>
            <person name="Lawson D."/>
            <person name="Haas B."/>
            <person name="Kodira C."/>
            <person name="Tu Z.J."/>
            <person name="Loftus B."/>
            <person name="Xi Z."/>
            <person name="Megy K."/>
            <person name="Grabherr M."/>
            <person name="Ren Q."/>
            <person name="Zdobnov E.M."/>
            <person name="Lobo N.F."/>
            <person name="Campbell K.S."/>
            <person name="Brown S.E."/>
            <person name="Bonaldo M.F."/>
            <person name="Zhu J."/>
            <person name="Sinkins S.P."/>
            <person name="Hogenkamp D.G."/>
            <person name="Amedeo P."/>
            <person name="Arensburger P."/>
            <person name="Atkinson P.W."/>
            <person name="Bidwell S."/>
            <person name="Biedler J."/>
            <person name="Birney E."/>
            <person name="Bruggner R.V."/>
            <person name="Costas J."/>
            <person name="Coy M.R."/>
            <person name="Crabtree J."/>
            <person name="Crawford M."/>
            <person name="Debruyn B."/>
            <person name="Decaprio D."/>
            <person name="Eiglmeier K."/>
            <person name="Eisenstadt E."/>
            <person name="El-Dorry H."/>
            <person name="Gelbart W.M."/>
            <person name="Gomes S.L."/>
            <person name="Hammond M."/>
            <person name="Hannick L.I."/>
            <person name="Hogan J.R."/>
            <person name="Holmes M.H."/>
            <person name="Jaffe D."/>
            <person name="Johnston J.S."/>
            <person name="Kennedy R.C."/>
            <person name="Koo H."/>
            <person name="Kravitz S."/>
            <person name="Kriventseva E.V."/>
            <person name="Kulp D."/>
            <person name="Labutti K."/>
            <person name="Lee E."/>
            <person name="Li S."/>
            <person name="Lovin D.D."/>
            <person name="Mao C."/>
            <person name="Mauceli E."/>
            <person name="Menck C.F."/>
            <person name="Miller J.R."/>
            <person name="Montgomery P."/>
            <person name="Mori A."/>
            <person name="Nascimento A.L."/>
            <person name="Naveira H.F."/>
            <person name="Nusbaum C."/>
            <person name="O'leary S."/>
            <person name="Orvis J."/>
            <person name="Pertea M."/>
            <person name="Quesneville H."/>
            <person name="Reidenbach K.R."/>
            <person name="Rogers Y.H."/>
            <person name="Roth C.W."/>
            <person name="Schneider J.R."/>
            <person name="Schatz M."/>
            <person name="Shumway M."/>
            <person name="Stanke M."/>
            <person name="Stinson E.O."/>
            <person name="Tubio J.M."/>
            <person name="Vanzee J.P."/>
            <person name="Verjovski-Almeida S."/>
            <person name="Werner D."/>
            <person name="White O."/>
            <person name="Wyder S."/>
            <person name="Zeng Q."/>
            <person name="Zhao Q."/>
            <person name="Zhao Y."/>
            <person name="Hill C.A."/>
            <person name="Raikhel A.S."/>
            <person name="Soares M.B."/>
            <person name="Knudson D.L."/>
            <person name="Lee N.H."/>
            <person name="Galagan J."/>
            <person name="Salzberg S.L."/>
            <person name="Paulsen I.T."/>
            <person name="Dimopoulos G."/>
            <person name="Collins F.H."/>
            <person name="Birren B."/>
            <person name="Fraser-Liggett C.M."/>
            <person name="Severson D.W."/>
        </authorList>
    </citation>
    <scope>NUCLEOTIDE SEQUENCE [LARGE SCALE GENOMIC DNA]</scope>
    <source>
        <strain evidence="2">Liverpool</strain>
    </source>
</reference>
<evidence type="ECO:0000256" key="1">
    <source>
        <dbReference type="SAM" id="Coils"/>
    </source>
</evidence>
<evidence type="ECO:0000313" key="3">
    <source>
        <dbReference type="Proteomes" id="UP000682892"/>
    </source>
</evidence>
<organism evidence="2 3">
    <name type="scientific">Aedes aegypti</name>
    <name type="common">Yellowfever mosquito</name>
    <name type="synonym">Culex aegypti</name>
    <dbReference type="NCBI Taxonomy" id="7159"/>
    <lineage>
        <taxon>Eukaryota</taxon>
        <taxon>Metazoa</taxon>
        <taxon>Ecdysozoa</taxon>
        <taxon>Arthropoda</taxon>
        <taxon>Hexapoda</taxon>
        <taxon>Insecta</taxon>
        <taxon>Pterygota</taxon>
        <taxon>Neoptera</taxon>
        <taxon>Endopterygota</taxon>
        <taxon>Diptera</taxon>
        <taxon>Nematocera</taxon>
        <taxon>Culicoidea</taxon>
        <taxon>Culicidae</taxon>
        <taxon>Culicinae</taxon>
        <taxon>Aedini</taxon>
        <taxon>Aedes</taxon>
        <taxon>Stegomyia</taxon>
    </lineage>
</organism>
<dbReference type="KEGG" id="aag:5573777"/>